<comment type="caution">
    <text evidence="2">The sequence shown here is derived from an EMBL/GenBank/DDBJ whole genome shotgun (WGS) entry which is preliminary data.</text>
</comment>
<dbReference type="GeneID" id="59342988"/>
<organism evidence="2 3">
    <name type="scientific">Mycena indigotica</name>
    <dbReference type="NCBI Taxonomy" id="2126181"/>
    <lineage>
        <taxon>Eukaryota</taxon>
        <taxon>Fungi</taxon>
        <taxon>Dikarya</taxon>
        <taxon>Basidiomycota</taxon>
        <taxon>Agaricomycotina</taxon>
        <taxon>Agaricomycetes</taxon>
        <taxon>Agaricomycetidae</taxon>
        <taxon>Agaricales</taxon>
        <taxon>Marasmiineae</taxon>
        <taxon>Mycenaceae</taxon>
        <taxon>Mycena</taxon>
    </lineage>
</organism>
<keyword evidence="1" id="KW-1133">Transmembrane helix</keyword>
<name>A0A8H6T3Y7_9AGAR</name>
<feature type="transmembrane region" description="Helical" evidence="1">
    <location>
        <begin position="12"/>
        <end position="31"/>
    </location>
</feature>
<keyword evidence="1" id="KW-0812">Transmembrane</keyword>
<evidence type="ECO:0000313" key="3">
    <source>
        <dbReference type="Proteomes" id="UP000636479"/>
    </source>
</evidence>
<proteinExistence type="predicted"/>
<keyword evidence="1" id="KW-0472">Membrane</keyword>
<evidence type="ECO:0000256" key="1">
    <source>
        <dbReference type="SAM" id="Phobius"/>
    </source>
</evidence>
<dbReference type="OrthoDB" id="3243439at2759"/>
<evidence type="ECO:0000313" key="2">
    <source>
        <dbReference type="EMBL" id="KAF7309907.1"/>
    </source>
</evidence>
<protein>
    <submittedName>
        <fullName evidence="2">Uncharacterized protein</fullName>
    </submittedName>
</protein>
<reference evidence="2" key="1">
    <citation type="submission" date="2020-05" db="EMBL/GenBank/DDBJ databases">
        <title>Mycena genomes resolve the evolution of fungal bioluminescence.</title>
        <authorList>
            <person name="Tsai I.J."/>
        </authorList>
    </citation>
    <scope>NUCLEOTIDE SEQUENCE</scope>
    <source>
        <strain evidence="2">171206Taipei</strain>
    </source>
</reference>
<keyword evidence="3" id="KW-1185">Reference proteome</keyword>
<dbReference type="RefSeq" id="XP_037223357.1">
    <property type="nucleotide sequence ID" value="XM_037360472.1"/>
</dbReference>
<dbReference type="Proteomes" id="UP000636479">
    <property type="component" value="Unassembled WGS sequence"/>
</dbReference>
<dbReference type="AlphaFoldDB" id="A0A8H6T3Y7"/>
<gene>
    <name evidence="2" type="ORF">MIND_00363000</name>
</gene>
<dbReference type="EMBL" id="JACAZF010000003">
    <property type="protein sequence ID" value="KAF7309907.1"/>
    <property type="molecule type" value="Genomic_DNA"/>
</dbReference>
<accession>A0A8H6T3Y7</accession>
<sequence>MRIWISCRNFVLSQPGIVVALLLCTSPIILWQLTRRLSVSRVLGSIWPRQRNVTYRSREEEDAYWEAAKKYGHRLHSSDAHFVFSRGTCSPIDFLSYVPALLPLYRQQKKSKFDTSYEISLRTISKWHRMVFAGPRHPTISQASQMRKHLSTADKREIHRISRMLPDEQVFGRKAKSWTPKYRDIWRRRLARTDKDVSVFFE</sequence>